<evidence type="ECO:0000256" key="3">
    <source>
        <dbReference type="ARBA" id="ARBA00022723"/>
    </source>
</evidence>
<proteinExistence type="inferred from homology"/>
<sequence>MKNAIVSNINKKSRKFNDSSYYEKEIIGDYFLLPFRFHKINSEKEVLVNEVGDFVMLPIGSAQKIIERKISRTDDEELYFDLISNFFISEESIPTLLTVLEARYRTKKSFLEDFTALHIFVISLRCEHTCHYCQVSRVTEDKEAFDMSRINIEEGIKIMMKSPNNHVTMEFQGGEALLAFENIKYAVRLAKEAALENQKHITFVICTNMAPLTDEMLPFLKEYNIMISTSLDGPDYVHNKNRHRPQQNSYEVTIAGLEKCRKELGEENISALLTTTNLSLQYSHEIVDEYVERKFRNIFLRPISPYGFATHNEKKNKYQTEKFLEFYKTAFERILDHNRKGYFIREDYATVILKKILTPFPVGYVDLQSPAGMINNVIVFNYDGKIYASDEARMLAEMKDFTFQLGILGESSYNDIFYGHKAMEIAETWTNEALAGCSDCAFQQYCGADPVLNHATQGNMYGYRPASVFCQKNMEIIRYLFELMEDKAIEKIFRSWITGHSE</sequence>
<evidence type="ECO:0000256" key="2">
    <source>
        <dbReference type="ARBA" id="ARBA00022691"/>
    </source>
</evidence>
<dbReference type="InterPro" id="IPR058240">
    <property type="entry name" value="rSAM_sf"/>
</dbReference>
<dbReference type="Pfam" id="PF04055">
    <property type="entry name" value="Radical_SAM"/>
    <property type="match status" value="1"/>
</dbReference>
<dbReference type="SFLD" id="SFLDG01384">
    <property type="entry name" value="thioether_bond_formation_requi"/>
    <property type="match status" value="1"/>
</dbReference>
<dbReference type="InterPro" id="IPR013785">
    <property type="entry name" value="Aldolase_TIM"/>
</dbReference>
<keyword evidence="4" id="KW-0408">Iron</keyword>
<dbReference type="InterPro" id="IPR023867">
    <property type="entry name" value="Sulphatase_maturase_rSAM"/>
</dbReference>
<comment type="similarity">
    <text evidence="6">Belongs to the radical SAM superfamily. Anaerobic sulfatase-maturating enzyme family.</text>
</comment>
<feature type="domain" description="Elp3/MiaA/NifB-like radical SAM core" evidence="7">
    <location>
        <begin position="116"/>
        <end position="329"/>
    </location>
</feature>
<evidence type="ECO:0000256" key="5">
    <source>
        <dbReference type="ARBA" id="ARBA00023014"/>
    </source>
</evidence>
<dbReference type="Gene3D" id="3.20.20.70">
    <property type="entry name" value="Aldolase class I"/>
    <property type="match status" value="1"/>
</dbReference>
<dbReference type="EMBL" id="JBELQA010000001">
    <property type="protein sequence ID" value="MFL9829735.1"/>
    <property type="molecule type" value="Genomic_DNA"/>
</dbReference>
<comment type="cofactor">
    <cofactor evidence="1">
        <name>[4Fe-4S] cluster</name>
        <dbReference type="ChEBI" id="CHEBI:49883"/>
    </cofactor>
</comment>
<dbReference type="Proteomes" id="UP001629260">
    <property type="component" value="Unassembled WGS sequence"/>
</dbReference>
<dbReference type="SUPFAM" id="SSF102114">
    <property type="entry name" value="Radical SAM enzymes"/>
    <property type="match status" value="1"/>
</dbReference>
<evidence type="ECO:0000256" key="6">
    <source>
        <dbReference type="ARBA" id="ARBA00023601"/>
    </source>
</evidence>
<dbReference type="SMART" id="SM00729">
    <property type="entry name" value="Elp3"/>
    <property type="match status" value="1"/>
</dbReference>
<dbReference type="PANTHER" id="PTHR43273">
    <property type="entry name" value="ANAEROBIC SULFATASE-MATURATING ENZYME HOMOLOG ASLB-RELATED"/>
    <property type="match status" value="1"/>
</dbReference>
<keyword evidence="3" id="KW-0479">Metal-binding</keyword>
<dbReference type="InterPro" id="IPR006638">
    <property type="entry name" value="Elp3/MiaA/NifB-like_rSAM"/>
</dbReference>
<keyword evidence="5" id="KW-0411">Iron-sulfur</keyword>
<dbReference type="SFLD" id="SFLDG01386">
    <property type="entry name" value="main_SPASM_domain-containing"/>
    <property type="match status" value="1"/>
</dbReference>
<keyword evidence="2" id="KW-0949">S-adenosyl-L-methionine</keyword>
<dbReference type="NCBIfam" id="TIGR03978">
    <property type="entry name" value="rSAM_paired_1"/>
    <property type="match status" value="1"/>
</dbReference>
<dbReference type="RefSeq" id="WP_408079668.1">
    <property type="nucleotide sequence ID" value="NZ_JBELQA010000001.1"/>
</dbReference>
<protein>
    <submittedName>
        <fullName evidence="8">His-Xaa-Ser system radical SAM maturase HxsB</fullName>
    </submittedName>
</protein>
<organism evidence="8 9">
    <name type="scientific">Flavobacterium plantiphilum</name>
    <dbReference type="NCBI Taxonomy" id="3163297"/>
    <lineage>
        <taxon>Bacteria</taxon>
        <taxon>Pseudomonadati</taxon>
        <taxon>Bacteroidota</taxon>
        <taxon>Flavobacteriia</taxon>
        <taxon>Flavobacteriales</taxon>
        <taxon>Flavobacteriaceae</taxon>
        <taxon>Flavobacterium</taxon>
    </lineage>
</organism>
<dbReference type="PANTHER" id="PTHR43273:SF3">
    <property type="entry name" value="ANAEROBIC SULFATASE-MATURATING ENZYME HOMOLOG ASLB-RELATED"/>
    <property type="match status" value="1"/>
</dbReference>
<keyword evidence="9" id="KW-1185">Reference proteome</keyword>
<dbReference type="SFLD" id="SFLDG01067">
    <property type="entry name" value="SPASM/twitch_domain_containing"/>
    <property type="match status" value="1"/>
</dbReference>
<comment type="caution">
    <text evidence="8">The sequence shown here is derived from an EMBL/GenBank/DDBJ whole genome shotgun (WGS) entry which is preliminary data.</text>
</comment>
<name>A0ABW8XQ75_9FLAO</name>
<evidence type="ECO:0000313" key="9">
    <source>
        <dbReference type="Proteomes" id="UP001629260"/>
    </source>
</evidence>
<evidence type="ECO:0000313" key="8">
    <source>
        <dbReference type="EMBL" id="MFL9829735.1"/>
    </source>
</evidence>
<reference evidence="8 9" key="1">
    <citation type="submission" date="2024-06" db="EMBL/GenBank/DDBJ databases">
        <authorList>
            <person name="Kaempfer P."/>
            <person name="Viver T."/>
        </authorList>
    </citation>
    <scope>NUCLEOTIDE SEQUENCE [LARGE SCALE GENOMIC DNA]</scope>
    <source>
        <strain evidence="8 9">ST-87</strain>
    </source>
</reference>
<evidence type="ECO:0000256" key="1">
    <source>
        <dbReference type="ARBA" id="ARBA00001966"/>
    </source>
</evidence>
<dbReference type="CDD" id="cd01335">
    <property type="entry name" value="Radical_SAM"/>
    <property type="match status" value="1"/>
</dbReference>
<dbReference type="InterPro" id="IPR024023">
    <property type="entry name" value="rSAM_paired_HxsB"/>
</dbReference>
<accession>A0ABW8XQ75</accession>
<evidence type="ECO:0000256" key="4">
    <source>
        <dbReference type="ARBA" id="ARBA00023004"/>
    </source>
</evidence>
<gene>
    <name evidence="8" type="primary">hxsB</name>
    <name evidence="8" type="ORF">ABS764_02625</name>
</gene>
<dbReference type="SFLD" id="SFLDS00029">
    <property type="entry name" value="Radical_SAM"/>
    <property type="match status" value="1"/>
</dbReference>
<evidence type="ECO:0000259" key="7">
    <source>
        <dbReference type="SMART" id="SM00729"/>
    </source>
</evidence>
<dbReference type="InterPro" id="IPR007197">
    <property type="entry name" value="rSAM"/>
</dbReference>